<proteinExistence type="predicted"/>
<organism evidence="2 3">
    <name type="scientific">Linnemannia hyalina</name>
    <dbReference type="NCBI Taxonomy" id="64524"/>
    <lineage>
        <taxon>Eukaryota</taxon>
        <taxon>Fungi</taxon>
        <taxon>Fungi incertae sedis</taxon>
        <taxon>Mucoromycota</taxon>
        <taxon>Mortierellomycotina</taxon>
        <taxon>Mortierellomycetes</taxon>
        <taxon>Mortierellales</taxon>
        <taxon>Mortierellaceae</taxon>
        <taxon>Linnemannia</taxon>
    </lineage>
</organism>
<evidence type="ECO:0000313" key="3">
    <source>
        <dbReference type="Proteomes" id="UP000707451"/>
    </source>
</evidence>
<dbReference type="AlphaFoldDB" id="A0A9P7XZG4"/>
<sequence length="175" mass="18720">MSPRASNARLEQLNFSLGDVLTRLTAASEKMKTGYASVQAGGGINHQYWTSGGPAIMTALPEIEACLKAVTRISQSLTSLADDFHHHPAPTPSPSYPALISLISAQTRLQDRDPTLTNVARSLDEVISAILTLNFADATSKSPTNRPSPHPNLMNFTSLTGSAHPPLDEASDRED</sequence>
<protein>
    <submittedName>
        <fullName evidence="2">Uncharacterized protein</fullName>
    </submittedName>
</protein>
<dbReference type="Proteomes" id="UP000707451">
    <property type="component" value="Unassembled WGS sequence"/>
</dbReference>
<feature type="region of interest" description="Disordered" evidence="1">
    <location>
        <begin position="139"/>
        <end position="175"/>
    </location>
</feature>
<comment type="caution">
    <text evidence="2">The sequence shown here is derived from an EMBL/GenBank/DDBJ whole genome shotgun (WGS) entry which is preliminary data.</text>
</comment>
<keyword evidence="3" id="KW-1185">Reference proteome</keyword>
<accession>A0A9P7XZG4</accession>
<gene>
    <name evidence="2" type="ORF">KI688_009751</name>
</gene>
<name>A0A9P7XZG4_9FUNG</name>
<reference evidence="2" key="1">
    <citation type="submission" date="2021-06" db="EMBL/GenBank/DDBJ databases">
        <title>Genome Sequence of Mortierella hyaline Strain SCG-10, a Cold-Adapted, Nitrate-Reducing Fungus Isolated from Soil in Minnesota, USA.</title>
        <authorList>
            <person name="Aldossari N."/>
        </authorList>
    </citation>
    <scope>NUCLEOTIDE SEQUENCE</scope>
    <source>
        <strain evidence="2">SCG-10</strain>
    </source>
</reference>
<dbReference type="EMBL" id="JAHRHY010000004">
    <property type="protein sequence ID" value="KAG9070414.1"/>
    <property type="molecule type" value="Genomic_DNA"/>
</dbReference>
<evidence type="ECO:0000256" key="1">
    <source>
        <dbReference type="SAM" id="MobiDB-lite"/>
    </source>
</evidence>
<evidence type="ECO:0000313" key="2">
    <source>
        <dbReference type="EMBL" id="KAG9070414.1"/>
    </source>
</evidence>